<feature type="domain" description="GST C-terminal" evidence="2">
    <location>
        <begin position="95"/>
        <end position="218"/>
    </location>
</feature>
<dbReference type="Gene3D" id="1.20.1050.10">
    <property type="match status" value="1"/>
</dbReference>
<dbReference type="Pfam" id="PF00043">
    <property type="entry name" value="GST_C"/>
    <property type="match status" value="1"/>
</dbReference>
<dbReference type="EMBL" id="JAEQNC010000001">
    <property type="protein sequence ID" value="MBL0370864.1"/>
    <property type="molecule type" value="Genomic_DNA"/>
</dbReference>
<proteinExistence type="predicted"/>
<evidence type="ECO:0000313" key="4">
    <source>
        <dbReference type="Proteomes" id="UP000633219"/>
    </source>
</evidence>
<dbReference type="Gene3D" id="3.40.30.10">
    <property type="entry name" value="Glutaredoxin"/>
    <property type="match status" value="1"/>
</dbReference>
<dbReference type="InterPro" id="IPR004046">
    <property type="entry name" value="GST_C"/>
</dbReference>
<accession>A0A936YMI3</accession>
<comment type="caution">
    <text evidence="3">The sequence shown here is derived from an EMBL/GenBank/DDBJ whole genome shotgun (WGS) entry which is preliminary data.</text>
</comment>
<dbReference type="SFLD" id="SFLDS00019">
    <property type="entry name" value="Glutathione_Transferase_(cytos"/>
    <property type="match status" value="1"/>
</dbReference>
<dbReference type="InterPro" id="IPR036282">
    <property type="entry name" value="Glutathione-S-Trfase_C_sf"/>
</dbReference>
<dbReference type="SUPFAM" id="SSF47616">
    <property type="entry name" value="GST C-terminal domain-like"/>
    <property type="match status" value="1"/>
</dbReference>
<evidence type="ECO:0000313" key="3">
    <source>
        <dbReference type="EMBL" id="MBL0370864.1"/>
    </source>
</evidence>
<dbReference type="Proteomes" id="UP000633219">
    <property type="component" value="Unassembled WGS sequence"/>
</dbReference>
<dbReference type="AlphaFoldDB" id="A0A936YMI3"/>
<gene>
    <name evidence="3" type="ORF">JJB09_02370</name>
</gene>
<dbReference type="InterPro" id="IPR010987">
    <property type="entry name" value="Glutathione-S-Trfase_C-like"/>
</dbReference>
<name>A0A936YMI3_9HYPH</name>
<dbReference type="RefSeq" id="WP_201652465.1">
    <property type="nucleotide sequence ID" value="NZ_JAEQNC010000001.1"/>
</dbReference>
<evidence type="ECO:0000259" key="1">
    <source>
        <dbReference type="PROSITE" id="PS50404"/>
    </source>
</evidence>
<dbReference type="CDD" id="cd03207">
    <property type="entry name" value="GST_C_8"/>
    <property type="match status" value="1"/>
</dbReference>
<protein>
    <submittedName>
        <fullName evidence="3">Glutathione S-transferase family protein</fullName>
    </submittedName>
</protein>
<dbReference type="PROSITE" id="PS50405">
    <property type="entry name" value="GST_CTER"/>
    <property type="match status" value="1"/>
</dbReference>
<evidence type="ECO:0000259" key="2">
    <source>
        <dbReference type="PROSITE" id="PS50405"/>
    </source>
</evidence>
<dbReference type="PANTHER" id="PTHR44051:SF8">
    <property type="entry name" value="GLUTATHIONE S-TRANSFERASE GSTA"/>
    <property type="match status" value="1"/>
</dbReference>
<dbReference type="SFLD" id="SFLDG00358">
    <property type="entry name" value="Main_(cytGST)"/>
    <property type="match status" value="1"/>
</dbReference>
<dbReference type="PANTHER" id="PTHR44051">
    <property type="entry name" value="GLUTATHIONE S-TRANSFERASE-RELATED"/>
    <property type="match status" value="1"/>
</dbReference>
<dbReference type="InterPro" id="IPR004045">
    <property type="entry name" value="Glutathione_S-Trfase_N"/>
</dbReference>
<dbReference type="InterPro" id="IPR036249">
    <property type="entry name" value="Thioredoxin-like_sf"/>
</dbReference>
<feature type="domain" description="GST N-terminal" evidence="1">
    <location>
        <begin position="1"/>
        <end position="91"/>
    </location>
</feature>
<keyword evidence="4" id="KW-1185">Reference proteome</keyword>
<dbReference type="PROSITE" id="PS50404">
    <property type="entry name" value="GST_NTER"/>
    <property type="match status" value="1"/>
</dbReference>
<dbReference type="SUPFAM" id="SSF52833">
    <property type="entry name" value="Thioredoxin-like"/>
    <property type="match status" value="1"/>
</dbReference>
<dbReference type="InterPro" id="IPR040079">
    <property type="entry name" value="Glutathione_S-Trfase"/>
</dbReference>
<organism evidence="3 4">
    <name type="scientific">Rhizobium setariae</name>
    <dbReference type="NCBI Taxonomy" id="2801340"/>
    <lineage>
        <taxon>Bacteria</taxon>
        <taxon>Pseudomonadati</taxon>
        <taxon>Pseudomonadota</taxon>
        <taxon>Alphaproteobacteria</taxon>
        <taxon>Hyphomicrobiales</taxon>
        <taxon>Rhizobiaceae</taxon>
        <taxon>Rhizobium/Agrobacterium group</taxon>
        <taxon>Rhizobium</taxon>
    </lineage>
</organism>
<dbReference type="CDD" id="cd03046">
    <property type="entry name" value="GST_N_GTT1_like"/>
    <property type="match status" value="1"/>
</dbReference>
<reference evidence="3" key="1">
    <citation type="submission" date="2021-01" db="EMBL/GenBank/DDBJ databases">
        <title>Rhizobium sp. strain KVB221 16S ribosomal RNA gene Genome sequencing and assembly.</title>
        <authorList>
            <person name="Kang M."/>
        </authorList>
    </citation>
    <scope>NUCLEOTIDE SEQUENCE</scope>
    <source>
        <strain evidence="3">KVB221</strain>
    </source>
</reference>
<sequence length="218" mass="24420">MLKIYGVYRSRASRTYWMALELGIEFESVPVVQGYALDDPLAPGARLNTRSPEFLKLNPNGHIPTIDDDGLVLGESIAINLYLASKHRGPLAAGSLQEEGMITMWSFWAVNEIEQHSIKIVQTYDNALDATPGGKETIAVASRLLKKPLGVLNDHLAEHQYLVGERFTVADLNLVEIIRYALSEKELFKAFPHVLKWVERCHDRDAFREMMAGRAAEG</sequence>
<dbReference type="Pfam" id="PF13409">
    <property type="entry name" value="GST_N_2"/>
    <property type="match status" value="1"/>
</dbReference>